<proteinExistence type="predicted"/>
<evidence type="ECO:0000313" key="2">
    <source>
        <dbReference type="EMBL" id="CEI72153.1"/>
    </source>
</evidence>
<dbReference type="AlphaFoldDB" id="A0A2P2BP64"/>
<sequence length="59" mass="6377">MSENIICLCKGISEEAIVKAIKEGATSIEAVKEKTEATTGPCKGSRCISKIEELIEKHK</sequence>
<organism evidence="2 3">
    <name type="scientific">Romboutsia hominis</name>
    <dbReference type="NCBI Taxonomy" id="1507512"/>
    <lineage>
        <taxon>Bacteria</taxon>
        <taxon>Bacillati</taxon>
        <taxon>Bacillota</taxon>
        <taxon>Clostridia</taxon>
        <taxon>Peptostreptococcales</taxon>
        <taxon>Peptostreptococcaceae</taxon>
        <taxon>Romboutsia</taxon>
    </lineage>
</organism>
<dbReference type="RefSeq" id="WP_166504947.1">
    <property type="nucleotide sequence ID" value="NZ_JAKNTL010000003.1"/>
</dbReference>
<accession>A0A2P2BP64</accession>
<protein>
    <submittedName>
        <fullName evidence="2">BFD-like [2Fe-2S] binding domain</fullName>
    </submittedName>
</protein>
<dbReference type="Proteomes" id="UP000245695">
    <property type="component" value="Chromosome 1"/>
</dbReference>
<feature type="domain" description="BFD-like [2Fe-2S]-binding" evidence="1">
    <location>
        <begin position="5"/>
        <end position="56"/>
    </location>
</feature>
<dbReference type="InterPro" id="IPR041854">
    <property type="entry name" value="BFD-like_2Fe2S-bd_dom_sf"/>
</dbReference>
<reference evidence="2 3" key="1">
    <citation type="submission" date="2014-09" db="EMBL/GenBank/DDBJ databases">
        <authorList>
            <person name="Hornung B.V."/>
        </authorList>
    </citation>
    <scope>NUCLEOTIDE SEQUENCE [LARGE SCALE GENOMIC DNA]</scope>
    <source>
        <strain evidence="2 3">FRIFI</strain>
    </source>
</reference>
<name>A0A2P2BP64_9FIRM</name>
<dbReference type="InterPro" id="IPR007419">
    <property type="entry name" value="BFD-like_2Fe2S-bd_dom"/>
</dbReference>
<dbReference type="EMBL" id="LN650648">
    <property type="protein sequence ID" value="CEI72153.1"/>
    <property type="molecule type" value="Genomic_DNA"/>
</dbReference>
<keyword evidence="3" id="KW-1185">Reference proteome</keyword>
<dbReference type="Gene3D" id="1.10.10.1100">
    <property type="entry name" value="BFD-like [2Fe-2S]-binding domain"/>
    <property type="match status" value="1"/>
</dbReference>
<dbReference type="Pfam" id="PF04324">
    <property type="entry name" value="Fer2_BFD"/>
    <property type="match status" value="1"/>
</dbReference>
<evidence type="ECO:0000313" key="3">
    <source>
        <dbReference type="Proteomes" id="UP000245695"/>
    </source>
</evidence>
<dbReference type="KEGG" id="rhom:FRIFI_0606"/>
<gene>
    <name evidence="2" type="ORF">FRIFI_0606</name>
</gene>
<evidence type="ECO:0000259" key="1">
    <source>
        <dbReference type="Pfam" id="PF04324"/>
    </source>
</evidence>